<dbReference type="InterPro" id="IPR035919">
    <property type="entry name" value="EAL_sf"/>
</dbReference>
<dbReference type="InterPro" id="IPR029787">
    <property type="entry name" value="Nucleotide_cyclase"/>
</dbReference>
<proteinExistence type="predicted"/>
<evidence type="ECO:0000256" key="1">
    <source>
        <dbReference type="SAM" id="Coils"/>
    </source>
</evidence>
<gene>
    <name evidence="4" type="ORF">L2737_16575</name>
</gene>
<keyword evidence="4" id="KW-0808">Transferase</keyword>
<dbReference type="NCBIfam" id="TIGR00254">
    <property type="entry name" value="GGDEF"/>
    <property type="match status" value="1"/>
</dbReference>
<keyword evidence="5" id="KW-1185">Reference proteome</keyword>
<dbReference type="PANTHER" id="PTHR44757">
    <property type="entry name" value="DIGUANYLATE CYCLASE DGCP"/>
    <property type="match status" value="1"/>
</dbReference>
<dbReference type="RefSeq" id="WP_248956454.1">
    <property type="nucleotide sequence ID" value="NZ_JAKIKU010000010.1"/>
</dbReference>
<dbReference type="Gene3D" id="3.30.70.270">
    <property type="match status" value="1"/>
</dbReference>
<dbReference type="SUPFAM" id="SSF55073">
    <property type="entry name" value="Nucleotide cyclase"/>
    <property type="match status" value="1"/>
</dbReference>
<dbReference type="Pfam" id="PF00563">
    <property type="entry name" value="EAL"/>
    <property type="match status" value="1"/>
</dbReference>
<feature type="domain" description="GGDEF" evidence="3">
    <location>
        <begin position="481"/>
        <end position="615"/>
    </location>
</feature>
<dbReference type="Pfam" id="PF00990">
    <property type="entry name" value="GGDEF"/>
    <property type="match status" value="1"/>
</dbReference>
<dbReference type="InterPro" id="IPR052155">
    <property type="entry name" value="Biofilm_reg_signaling"/>
</dbReference>
<evidence type="ECO:0000313" key="5">
    <source>
        <dbReference type="Proteomes" id="UP001202134"/>
    </source>
</evidence>
<dbReference type="CDD" id="cd01949">
    <property type="entry name" value="GGDEF"/>
    <property type="match status" value="1"/>
</dbReference>
<dbReference type="SUPFAM" id="SSF55781">
    <property type="entry name" value="GAF domain-like"/>
    <property type="match status" value="2"/>
</dbReference>
<dbReference type="InterPro" id="IPR003018">
    <property type="entry name" value="GAF"/>
</dbReference>
<sequence length="882" mass="100083">MEKGRLPSNSCKNIEHLQRRVSRLRRLATKYKRAEIIQNALLEISNIATHVVSLDAFYQGVHNHLQSLIPADNFFIASIDRETGNITLPFFADEKDSHPSELYPDEELSSLLERGITGYVLKTGEPLFCDAQRFDQLVSQGFIDDLGSACLQWLGVPIKHNNIVSGVLVVQSYSNDISYGELELELMGFICHHISGVMERLRHNEELEIAIVQRTKELSKAYDKVKLEVQERMKAEKLQKSLFQIADLSASDVSEADFYPKIHQVISQLLPAENCFISLVHKASQTLSFPFYVSQMSSEPPKPRAMQDGLTEFILKHKQPKLLSQQDIQDMVHAGEIYGTNPALNHTQTMKQWIGIPLFIHGEVAGGLTIYSLTDQNSYAARDLELLTFVSQHIANAIERKFAVEQLKRSHELLEDKVEKRTKAIAEMNDNLQRQIMQRKKMEAQLVYDAKHDNLTGLPNRSFFMERLTQAIKHIRRHPKEQFALLFIDLDGFKQINDTLGHLEGDRFLIETSTRLKLCIRENDTLARLGGDEFVILLDSIHQHKDAEDVCERILETISEPYTLAQQQVISGASIGVAFSCVASSDTSESILRNADTAMYQAKSKGKGCYVIFDRQTEYHFNQRIELEQDFLNAIEQNDIVVELTPVVSFDDKEIIAYEPISYWQHPSQGLIDNEQLTSLANQTQTMTMLDDYIFKYIDEHYQALANGLGDKIQIHMPLSSQHIKHKYGLRSLRNTIKRSKICASKLWVFFNEKAFVQDSTNHISAFESLSELGINIGINGYGTGYSSLSSLSFLPIKALKLDADISQHLVNDKQLQLAKAYQLIATTLGFKIFAEGVDTQKQKQILEELGYIQGQGQVFSLVNLVLTQHTEEVDIAELTQA</sequence>
<accession>A0ABT0KTC8</accession>
<dbReference type="PROSITE" id="PS50883">
    <property type="entry name" value="EAL"/>
    <property type="match status" value="1"/>
</dbReference>
<dbReference type="EMBL" id="JAKIKU010000010">
    <property type="protein sequence ID" value="MCL1046914.1"/>
    <property type="molecule type" value="Genomic_DNA"/>
</dbReference>
<dbReference type="PROSITE" id="PS50887">
    <property type="entry name" value="GGDEF"/>
    <property type="match status" value="1"/>
</dbReference>
<dbReference type="InterPro" id="IPR029016">
    <property type="entry name" value="GAF-like_dom_sf"/>
</dbReference>
<dbReference type="CDD" id="cd01948">
    <property type="entry name" value="EAL"/>
    <property type="match status" value="1"/>
</dbReference>
<dbReference type="InterPro" id="IPR043128">
    <property type="entry name" value="Rev_trsase/Diguanyl_cyclase"/>
</dbReference>
<dbReference type="Pfam" id="PF13185">
    <property type="entry name" value="GAF_2"/>
    <property type="match status" value="2"/>
</dbReference>
<dbReference type="InterPro" id="IPR001633">
    <property type="entry name" value="EAL_dom"/>
</dbReference>
<evidence type="ECO:0000259" key="2">
    <source>
        <dbReference type="PROSITE" id="PS50883"/>
    </source>
</evidence>
<dbReference type="EC" id="2.7.7.65" evidence="4"/>
<dbReference type="Gene3D" id="3.20.20.450">
    <property type="entry name" value="EAL domain"/>
    <property type="match status" value="1"/>
</dbReference>
<evidence type="ECO:0000259" key="3">
    <source>
        <dbReference type="PROSITE" id="PS50887"/>
    </source>
</evidence>
<dbReference type="SMART" id="SM00052">
    <property type="entry name" value="EAL"/>
    <property type="match status" value="1"/>
</dbReference>
<evidence type="ECO:0000313" key="4">
    <source>
        <dbReference type="EMBL" id="MCL1046914.1"/>
    </source>
</evidence>
<organism evidence="4 5">
    <name type="scientific">Shewanella electrodiphila</name>
    <dbReference type="NCBI Taxonomy" id="934143"/>
    <lineage>
        <taxon>Bacteria</taxon>
        <taxon>Pseudomonadati</taxon>
        <taxon>Pseudomonadota</taxon>
        <taxon>Gammaproteobacteria</taxon>
        <taxon>Alteromonadales</taxon>
        <taxon>Shewanellaceae</taxon>
        <taxon>Shewanella</taxon>
    </lineage>
</organism>
<dbReference type="Gene3D" id="3.30.450.40">
    <property type="match status" value="2"/>
</dbReference>
<dbReference type="Proteomes" id="UP001202134">
    <property type="component" value="Unassembled WGS sequence"/>
</dbReference>
<dbReference type="GO" id="GO:0052621">
    <property type="term" value="F:diguanylate cyclase activity"/>
    <property type="evidence" value="ECO:0007669"/>
    <property type="project" value="UniProtKB-EC"/>
</dbReference>
<dbReference type="SMART" id="SM00065">
    <property type="entry name" value="GAF"/>
    <property type="match status" value="2"/>
</dbReference>
<dbReference type="PANTHER" id="PTHR44757:SF2">
    <property type="entry name" value="BIOFILM ARCHITECTURE MAINTENANCE PROTEIN MBAA"/>
    <property type="match status" value="1"/>
</dbReference>
<reference evidence="4 5" key="1">
    <citation type="submission" date="2022-01" db="EMBL/GenBank/DDBJ databases">
        <title>Whole genome-based taxonomy of the Shewanellaceae.</title>
        <authorList>
            <person name="Martin-Rodriguez A.J."/>
        </authorList>
    </citation>
    <scope>NUCLEOTIDE SEQUENCE [LARGE SCALE GENOMIC DNA]</scope>
    <source>
        <strain evidence="4 5">DSM 24955</strain>
    </source>
</reference>
<keyword evidence="4" id="KW-0548">Nucleotidyltransferase</keyword>
<dbReference type="SUPFAM" id="SSF141868">
    <property type="entry name" value="EAL domain-like"/>
    <property type="match status" value="1"/>
</dbReference>
<comment type="caution">
    <text evidence="4">The sequence shown here is derived from an EMBL/GenBank/DDBJ whole genome shotgun (WGS) entry which is preliminary data.</text>
</comment>
<feature type="coiled-coil region" evidence="1">
    <location>
        <begin position="404"/>
        <end position="445"/>
    </location>
</feature>
<name>A0ABT0KTC8_9GAMM</name>
<keyword evidence="1" id="KW-0175">Coiled coil</keyword>
<protein>
    <submittedName>
        <fullName evidence="4">Diguanylate cyclase</fullName>
        <ecNumber evidence="4">2.7.7.65</ecNumber>
    </submittedName>
</protein>
<dbReference type="InterPro" id="IPR000160">
    <property type="entry name" value="GGDEF_dom"/>
</dbReference>
<feature type="domain" description="EAL" evidence="2">
    <location>
        <begin position="624"/>
        <end position="877"/>
    </location>
</feature>
<dbReference type="SMART" id="SM00267">
    <property type="entry name" value="GGDEF"/>
    <property type="match status" value="1"/>
</dbReference>